<dbReference type="InterPro" id="IPR002941">
    <property type="entry name" value="DNA_methylase_N4/N6"/>
</dbReference>
<evidence type="ECO:0000313" key="7">
    <source>
        <dbReference type="Proteomes" id="UP000030321"/>
    </source>
</evidence>
<dbReference type="SUPFAM" id="SSF53335">
    <property type="entry name" value="S-adenosyl-L-methionine-dependent methyltransferases"/>
    <property type="match status" value="1"/>
</dbReference>
<dbReference type="AlphaFoldDB" id="A0A0A1VPD3"/>
<dbReference type="GO" id="GO:0008170">
    <property type="term" value="F:N-methyltransferase activity"/>
    <property type="evidence" value="ECO:0007669"/>
    <property type="project" value="InterPro"/>
</dbReference>
<dbReference type="InterPro" id="IPR001091">
    <property type="entry name" value="RM_Methyltransferase"/>
</dbReference>
<comment type="caution">
    <text evidence="6">The sequence shown here is derived from an EMBL/GenBank/DDBJ whole genome shotgun (WGS) entry which is preliminary data.</text>
</comment>
<feature type="domain" description="DNA methylase N-4/N-6" evidence="5">
    <location>
        <begin position="106"/>
        <end position="330"/>
    </location>
</feature>
<evidence type="ECO:0000256" key="2">
    <source>
        <dbReference type="ARBA" id="ARBA00022679"/>
    </source>
</evidence>
<dbReference type="PRINTS" id="PR00508">
    <property type="entry name" value="S21N4MTFRASE"/>
</dbReference>
<dbReference type="PANTHER" id="PTHR13370:SF3">
    <property type="entry name" value="TRNA (GUANINE(10)-N2)-METHYLTRANSFERASE HOMOLOG"/>
    <property type="match status" value="1"/>
</dbReference>
<evidence type="ECO:0000313" key="6">
    <source>
        <dbReference type="EMBL" id="GAL91662.1"/>
    </source>
</evidence>
<dbReference type="Pfam" id="PF01555">
    <property type="entry name" value="N6_N4_Mtase"/>
    <property type="match status" value="1"/>
</dbReference>
<dbReference type="GO" id="GO:0005737">
    <property type="term" value="C:cytoplasm"/>
    <property type="evidence" value="ECO:0007669"/>
    <property type="project" value="TreeGrafter"/>
</dbReference>
<dbReference type="RefSeq" id="WP_045356852.1">
    <property type="nucleotide sequence ID" value="NZ_BBPA01000009.1"/>
</dbReference>
<dbReference type="PANTHER" id="PTHR13370">
    <property type="entry name" value="RNA METHYLASE-RELATED"/>
    <property type="match status" value="1"/>
</dbReference>
<dbReference type="GO" id="GO:0003677">
    <property type="term" value="F:DNA binding"/>
    <property type="evidence" value="ECO:0007669"/>
    <property type="project" value="InterPro"/>
</dbReference>
<evidence type="ECO:0000256" key="3">
    <source>
        <dbReference type="RuleBase" id="RU362026"/>
    </source>
</evidence>
<dbReference type="Proteomes" id="UP000030321">
    <property type="component" value="Unassembled WGS sequence"/>
</dbReference>
<evidence type="ECO:0000256" key="4">
    <source>
        <dbReference type="SAM" id="MobiDB-lite"/>
    </source>
</evidence>
<evidence type="ECO:0000259" key="5">
    <source>
        <dbReference type="Pfam" id="PF01555"/>
    </source>
</evidence>
<feature type="region of interest" description="Disordered" evidence="4">
    <location>
        <begin position="1"/>
        <end position="24"/>
    </location>
</feature>
<reference evidence="7" key="1">
    <citation type="journal article" date="2015" name="Genome">
        <title>Whole Genome Sequence of the Non-Microcystin-Producing Microcystis aeruginosa Strain NIES-44.</title>
        <authorList>
            <person name="Okano K."/>
            <person name="Miyata N."/>
            <person name="Ozaki Y."/>
        </authorList>
    </citation>
    <scope>NUCLEOTIDE SEQUENCE [LARGE SCALE GENOMIC DNA]</scope>
    <source>
        <strain evidence="7">NIES-44</strain>
    </source>
</reference>
<sequence length="349" mass="40060">MVVEYQGKQKKLSSREDESRPIANKEQNSYLAEAIVDHQSTQIAPSSLLQPFSPELEKDRANKFNFLQEILVSHLGQPFYSDNGFILYQGDAIDFLSKLSHSDIKIDLTVTSPPYNIGKEYERVLSINDYVDWCANWLRQIYQITQDNGALWLNVGYLEVPEKGLCVPIPYLLWDKSPFYLLQEIVWKYGAGVSTKNRLSPRNEKWLFYLKNCQEYTFNLDNIRDPNVKYPNQKKNGKYRCNPLGKNPSDVWEVPKVTTGEKRSSKERTGHPAQFPLAIVERIIQASSNPVEIILDPFAGSCSTGIAALGLGRIFVGFEIRQDYCEIAAERFKRFKKERSNTHIQGSLF</sequence>
<accession>A0A0A1VPD3</accession>
<keyword evidence="2 6" id="KW-0808">Transferase</keyword>
<protein>
    <recommendedName>
        <fullName evidence="3">Methyltransferase</fullName>
        <ecNumber evidence="3">2.1.1.-</ecNumber>
    </recommendedName>
</protein>
<gene>
    <name evidence="6" type="ORF">N44_02375</name>
</gene>
<name>A0A0A1VPD3_MICAE</name>
<evidence type="ECO:0000256" key="1">
    <source>
        <dbReference type="ARBA" id="ARBA00022603"/>
    </source>
</evidence>
<dbReference type="InterPro" id="IPR029063">
    <property type="entry name" value="SAM-dependent_MTases_sf"/>
</dbReference>
<dbReference type="REBASE" id="110227">
    <property type="entry name" value="M.Mae44ORF2375P"/>
</dbReference>
<dbReference type="Gene3D" id="3.40.50.150">
    <property type="entry name" value="Vaccinia Virus protein VP39"/>
    <property type="match status" value="1"/>
</dbReference>
<dbReference type="EC" id="2.1.1.-" evidence="3"/>
<organism evidence="6 7">
    <name type="scientific">Microcystis aeruginosa NIES-44</name>
    <dbReference type="NCBI Taxonomy" id="449439"/>
    <lineage>
        <taxon>Bacteria</taxon>
        <taxon>Bacillati</taxon>
        <taxon>Cyanobacteriota</taxon>
        <taxon>Cyanophyceae</taxon>
        <taxon>Oscillatoriophycideae</taxon>
        <taxon>Chroococcales</taxon>
        <taxon>Microcystaceae</taxon>
        <taxon>Microcystis</taxon>
    </lineage>
</organism>
<dbReference type="GO" id="GO:0032259">
    <property type="term" value="P:methylation"/>
    <property type="evidence" value="ECO:0007669"/>
    <property type="project" value="UniProtKB-KW"/>
</dbReference>
<keyword evidence="1 6" id="KW-0489">Methyltransferase</keyword>
<proteinExistence type="inferred from homology"/>
<dbReference type="EMBL" id="BBPA01000009">
    <property type="protein sequence ID" value="GAL91662.1"/>
    <property type="molecule type" value="Genomic_DNA"/>
</dbReference>
<dbReference type="GO" id="GO:0009007">
    <property type="term" value="F:site-specific DNA-methyltransferase (adenine-specific) activity"/>
    <property type="evidence" value="ECO:0007669"/>
    <property type="project" value="TreeGrafter"/>
</dbReference>
<comment type="similarity">
    <text evidence="3">Belongs to the N(4)/N(6)-methyltransferase family.</text>
</comment>